<keyword evidence="7" id="KW-1133">Transmembrane helix</keyword>
<comment type="caution">
    <text evidence="10">The sequence shown here is derived from an EMBL/GenBank/DDBJ whole genome shotgun (WGS) entry which is preliminary data.</text>
</comment>
<dbReference type="InterPro" id="IPR000223">
    <property type="entry name" value="Pept_S26A_signal_pept_1"/>
</dbReference>
<dbReference type="EMBL" id="QXWZ01000021">
    <property type="protein sequence ID" value="NBI79565.1"/>
    <property type="molecule type" value="Genomic_DNA"/>
</dbReference>
<evidence type="ECO:0000256" key="7">
    <source>
        <dbReference type="RuleBase" id="RU362042"/>
    </source>
</evidence>
<feature type="active site" evidence="6">
    <location>
        <position position="69"/>
    </location>
</feature>
<keyword evidence="7" id="KW-0472">Membrane</keyword>
<evidence type="ECO:0000313" key="10">
    <source>
        <dbReference type="EMBL" id="NDO39897.1"/>
    </source>
</evidence>
<dbReference type="Proteomes" id="UP000446348">
    <property type="component" value="Unassembled WGS sequence"/>
</dbReference>
<dbReference type="RefSeq" id="WP_160210306.1">
    <property type="nucleotide sequence ID" value="NZ_CAMUSJ010000012.1"/>
</dbReference>
<dbReference type="InterPro" id="IPR019533">
    <property type="entry name" value="Peptidase_S26"/>
</dbReference>
<evidence type="ECO:0000256" key="3">
    <source>
        <dbReference type="ARBA" id="ARBA00009370"/>
    </source>
</evidence>
<evidence type="ECO:0000256" key="6">
    <source>
        <dbReference type="PIRSR" id="PIRSR600223-1"/>
    </source>
</evidence>
<dbReference type="PROSITE" id="PS00761">
    <property type="entry name" value="SPASE_I_3"/>
    <property type="match status" value="1"/>
</dbReference>
<dbReference type="GO" id="GO:0004252">
    <property type="term" value="F:serine-type endopeptidase activity"/>
    <property type="evidence" value="ECO:0007669"/>
    <property type="project" value="InterPro"/>
</dbReference>
<comment type="subcellular location">
    <subcellularLocation>
        <location evidence="2">Cell membrane</location>
        <topology evidence="2">Single-pass type II membrane protein</topology>
    </subcellularLocation>
    <subcellularLocation>
        <location evidence="7">Membrane</location>
        <topology evidence="7">Single-pass type II membrane protein</topology>
    </subcellularLocation>
</comment>
<accession>A0A845T197</accession>
<protein>
    <recommendedName>
        <fullName evidence="4 7">Signal peptidase I</fullName>
        <ecNumber evidence="4 7">3.4.21.89</ecNumber>
    </recommendedName>
</protein>
<dbReference type="PANTHER" id="PTHR43390">
    <property type="entry name" value="SIGNAL PEPTIDASE I"/>
    <property type="match status" value="1"/>
</dbReference>
<keyword evidence="7" id="KW-0812">Transmembrane</keyword>
<feature type="active site" evidence="6">
    <location>
        <position position="110"/>
    </location>
</feature>
<evidence type="ECO:0000313" key="11">
    <source>
        <dbReference type="Proteomes" id="UP000446348"/>
    </source>
</evidence>
<dbReference type="CDD" id="cd06530">
    <property type="entry name" value="S26_SPase_I"/>
    <property type="match status" value="1"/>
</dbReference>
<dbReference type="GO" id="GO:0006465">
    <property type="term" value="P:signal peptide processing"/>
    <property type="evidence" value="ECO:0007669"/>
    <property type="project" value="InterPro"/>
</dbReference>
<dbReference type="InterPro" id="IPR019758">
    <property type="entry name" value="Pept_S26A_signal_pept_1_CS"/>
</dbReference>
<keyword evidence="5 7" id="KW-0378">Hydrolase</keyword>
<feature type="domain" description="Peptidase S26" evidence="8">
    <location>
        <begin position="39"/>
        <end position="197"/>
    </location>
</feature>
<dbReference type="InterPro" id="IPR036286">
    <property type="entry name" value="LexA/Signal_pep-like_sf"/>
</dbReference>
<dbReference type="AlphaFoldDB" id="A0A845T197"/>
<organism evidence="10 12">
    <name type="scientific">Anaerotruncus colihominis</name>
    <dbReference type="NCBI Taxonomy" id="169435"/>
    <lineage>
        <taxon>Bacteria</taxon>
        <taxon>Bacillati</taxon>
        <taxon>Bacillota</taxon>
        <taxon>Clostridia</taxon>
        <taxon>Eubacteriales</taxon>
        <taxon>Oscillospiraceae</taxon>
        <taxon>Anaerotruncus</taxon>
    </lineage>
</organism>
<keyword evidence="7" id="KW-0645">Protease</keyword>
<reference evidence="10 12" key="2">
    <citation type="submission" date="2019-06" db="EMBL/GenBank/DDBJ databases">
        <title>Draft genome sequences of 15 bacterial species constituting the stable defined intestinal microbiota of the GM15 gnotobiotic mouse model.</title>
        <authorList>
            <person name="Elie C."/>
            <person name="Mathieu A."/>
            <person name="Saliou A."/>
            <person name="Darnaud M."/>
            <person name="Leulier F."/>
            <person name="Tamellini A."/>
        </authorList>
    </citation>
    <scope>NUCLEOTIDE SEQUENCE [LARGE SCALE GENOMIC DNA]</scope>
    <source>
        <strain evidence="10 12">JM4-15</strain>
    </source>
</reference>
<evidence type="ECO:0000256" key="4">
    <source>
        <dbReference type="ARBA" id="ARBA00013208"/>
    </source>
</evidence>
<dbReference type="Proteomes" id="UP000462501">
    <property type="component" value="Unassembled WGS sequence"/>
</dbReference>
<evidence type="ECO:0000256" key="5">
    <source>
        <dbReference type="ARBA" id="ARBA00022801"/>
    </source>
</evidence>
<dbReference type="Gene3D" id="2.10.109.10">
    <property type="entry name" value="Umud Fragment, subunit A"/>
    <property type="match status" value="1"/>
</dbReference>
<dbReference type="Pfam" id="PF10502">
    <property type="entry name" value="Peptidase_S26"/>
    <property type="match status" value="1"/>
</dbReference>
<dbReference type="GO" id="GO:0005886">
    <property type="term" value="C:plasma membrane"/>
    <property type="evidence" value="ECO:0007669"/>
    <property type="project" value="UniProtKB-SubCell"/>
</dbReference>
<dbReference type="EC" id="3.4.21.89" evidence="4 7"/>
<proteinExistence type="inferred from homology"/>
<dbReference type="EMBL" id="VIQT01000016">
    <property type="protein sequence ID" value="NDO39897.1"/>
    <property type="molecule type" value="Genomic_DNA"/>
</dbReference>
<sequence length="207" mass="23088">MENGSPPEWEWKREWDFRYDIKNSLNGVRRPGAAVTELYEWIESCVLAIAVILTLFTFVLRTATVSGPSMVPTLHDGDRLILMQAGYNDPQYGDIVVIDRAAHGQPPIIKRVIGRAGDEMDIDFDTGDVRRNGVLLDEPYINEPTYINLGVEFPVVVPKGHIFVLGDNRNHSSDSRDVSIGMVDLRQVMGRAVFRFFPVGAAGALTD</sequence>
<dbReference type="OrthoDB" id="9802919at2"/>
<name>A0A845T197_9FIRM</name>
<dbReference type="NCBIfam" id="TIGR02227">
    <property type="entry name" value="sigpep_I_bact"/>
    <property type="match status" value="1"/>
</dbReference>
<reference evidence="9 11" key="1">
    <citation type="submission" date="2018-08" db="EMBL/GenBank/DDBJ databases">
        <title>Murine metabolic-syndrome-specific gut microbial biobank.</title>
        <authorList>
            <person name="Liu C."/>
        </authorList>
    </citation>
    <scope>NUCLEOTIDE SEQUENCE [LARGE SCALE GENOMIC DNA]</scope>
    <source>
        <strain evidence="9 11">X69</strain>
    </source>
</reference>
<comment type="similarity">
    <text evidence="3 7">Belongs to the peptidase S26 family.</text>
</comment>
<dbReference type="PRINTS" id="PR00727">
    <property type="entry name" value="LEADERPTASE"/>
</dbReference>
<evidence type="ECO:0000313" key="12">
    <source>
        <dbReference type="Proteomes" id="UP000462501"/>
    </source>
</evidence>
<dbReference type="SUPFAM" id="SSF51306">
    <property type="entry name" value="LexA/Signal peptidase"/>
    <property type="match status" value="1"/>
</dbReference>
<feature type="transmembrane region" description="Helical" evidence="7">
    <location>
        <begin position="41"/>
        <end position="60"/>
    </location>
</feature>
<evidence type="ECO:0000313" key="9">
    <source>
        <dbReference type="EMBL" id="NBI79565.1"/>
    </source>
</evidence>
<evidence type="ECO:0000256" key="2">
    <source>
        <dbReference type="ARBA" id="ARBA00004401"/>
    </source>
</evidence>
<evidence type="ECO:0000259" key="8">
    <source>
        <dbReference type="Pfam" id="PF10502"/>
    </source>
</evidence>
<evidence type="ECO:0000256" key="1">
    <source>
        <dbReference type="ARBA" id="ARBA00000677"/>
    </source>
</evidence>
<gene>
    <name evidence="10" type="primary">lepB</name>
    <name evidence="9" type="ORF">D3Z39_11940</name>
    <name evidence="10" type="ORF">FMM72_11730</name>
</gene>
<dbReference type="GO" id="GO:0009003">
    <property type="term" value="F:signal peptidase activity"/>
    <property type="evidence" value="ECO:0007669"/>
    <property type="project" value="UniProtKB-EC"/>
</dbReference>
<comment type="catalytic activity">
    <reaction evidence="1 7">
        <text>Cleavage of hydrophobic, N-terminal signal or leader sequences from secreted and periplasmic proteins.</text>
        <dbReference type="EC" id="3.4.21.89"/>
    </reaction>
</comment>
<dbReference type="PANTHER" id="PTHR43390:SF1">
    <property type="entry name" value="CHLOROPLAST PROCESSING PEPTIDASE"/>
    <property type="match status" value="1"/>
</dbReference>